<gene>
    <name evidence="1" type="ORF">HPB47_006465</name>
</gene>
<sequence>ARLSYEPRKEGGIAVHAVQWYPKVLKAELLELIAKEKSLRPGFDKYRADSIAEQHRHVVLRLPHCELVCSQVKRHAASQNATFTLTNVEAFLPAAINQ</sequence>
<name>A0AC60PAD7_IXOPE</name>
<dbReference type="Proteomes" id="UP000805193">
    <property type="component" value="Unassembled WGS sequence"/>
</dbReference>
<evidence type="ECO:0000313" key="1">
    <source>
        <dbReference type="EMBL" id="KAG0416368.1"/>
    </source>
</evidence>
<dbReference type="EMBL" id="JABSTQ010010959">
    <property type="protein sequence ID" value="KAG0416368.1"/>
    <property type="molecule type" value="Genomic_DNA"/>
</dbReference>
<feature type="non-terminal residue" evidence="1">
    <location>
        <position position="98"/>
    </location>
</feature>
<accession>A0AC60PAD7</accession>
<keyword evidence="2" id="KW-1185">Reference proteome</keyword>
<reference evidence="1 2" key="1">
    <citation type="journal article" date="2020" name="Cell">
        <title>Large-Scale Comparative Analyses of Tick Genomes Elucidate Their Genetic Diversity and Vector Capacities.</title>
        <authorList>
            <consortium name="Tick Genome and Microbiome Consortium (TIGMIC)"/>
            <person name="Jia N."/>
            <person name="Wang J."/>
            <person name="Shi W."/>
            <person name="Du L."/>
            <person name="Sun Y."/>
            <person name="Zhan W."/>
            <person name="Jiang J.F."/>
            <person name="Wang Q."/>
            <person name="Zhang B."/>
            <person name="Ji P."/>
            <person name="Bell-Sakyi L."/>
            <person name="Cui X.M."/>
            <person name="Yuan T.T."/>
            <person name="Jiang B.G."/>
            <person name="Yang W.F."/>
            <person name="Lam T.T."/>
            <person name="Chang Q.C."/>
            <person name="Ding S.J."/>
            <person name="Wang X.J."/>
            <person name="Zhu J.G."/>
            <person name="Ruan X.D."/>
            <person name="Zhao L."/>
            <person name="Wei J.T."/>
            <person name="Ye R.Z."/>
            <person name="Que T.C."/>
            <person name="Du C.H."/>
            <person name="Zhou Y.H."/>
            <person name="Cheng J.X."/>
            <person name="Dai P.F."/>
            <person name="Guo W.B."/>
            <person name="Han X.H."/>
            <person name="Huang E.J."/>
            <person name="Li L.F."/>
            <person name="Wei W."/>
            <person name="Gao Y.C."/>
            <person name="Liu J.Z."/>
            <person name="Shao H.Z."/>
            <person name="Wang X."/>
            <person name="Wang C.C."/>
            <person name="Yang T.C."/>
            <person name="Huo Q.B."/>
            <person name="Li W."/>
            <person name="Chen H.Y."/>
            <person name="Chen S.E."/>
            <person name="Zhou L.G."/>
            <person name="Ni X.B."/>
            <person name="Tian J.H."/>
            <person name="Sheng Y."/>
            <person name="Liu T."/>
            <person name="Pan Y.S."/>
            <person name="Xia L.Y."/>
            <person name="Li J."/>
            <person name="Zhao F."/>
            <person name="Cao W.C."/>
        </authorList>
    </citation>
    <scope>NUCLEOTIDE SEQUENCE [LARGE SCALE GENOMIC DNA]</scope>
    <source>
        <strain evidence="1">Iper-2018</strain>
    </source>
</reference>
<comment type="caution">
    <text evidence="1">The sequence shown here is derived from an EMBL/GenBank/DDBJ whole genome shotgun (WGS) entry which is preliminary data.</text>
</comment>
<organism evidence="1 2">
    <name type="scientific">Ixodes persulcatus</name>
    <name type="common">Taiga tick</name>
    <dbReference type="NCBI Taxonomy" id="34615"/>
    <lineage>
        <taxon>Eukaryota</taxon>
        <taxon>Metazoa</taxon>
        <taxon>Ecdysozoa</taxon>
        <taxon>Arthropoda</taxon>
        <taxon>Chelicerata</taxon>
        <taxon>Arachnida</taxon>
        <taxon>Acari</taxon>
        <taxon>Parasitiformes</taxon>
        <taxon>Ixodida</taxon>
        <taxon>Ixodoidea</taxon>
        <taxon>Ixodidae</taxon>
        <taxon>Ixodinae</taxon>
        <taxon>Ixodes</taxon>
    </lineage>
</organism>
<protein>
    <submittedName>
        <fullName evidence="1">Uncharacterized protein</fullName>
    </submittedName>
</protein>
<evidence type="ECO:0000313" key="2">
    <source>
        <dbReference type="Proteomes" id="UP000805193"/>
    </source>
</evidence>
<proteinExistence type="predicted"/>
<feature type="non-terminal residue" evidence="1">
    <location>
        <position position="1"/>
    </location>
</feature>